<sequence length="237" mass="24496">LNPGSFASDFCGAVRVSFSPGSFVWRLAWEEPGRGAELAGCAEKVLSPGRPEEEGIRPVDGKARSSRRVEGGGRRAEGGGPRGGTGGVTRRPAGRNLRDLRVAVAVAAALLGRALGGGPGPRGRARGEPDPGWGGLPRGNRSRGRGGGGGQGGAGPSGRGSGVDLCPLQTVWQEKRFAVDFHSLLPLLLSSSRGHTLVHANYSLFPFHSLPSVPGARSDALPRIPLFSPRSPLPGRP</sequence>
<protein>
    <submittedName>
        <fullName evidence="2">Uncharacterized protein</fullName>
    </submittedName>
</protein>
<feature type="region of interest" description="Disordered" evidence="1">
    <location>
        <begin position="48"/>
        <end position="94"/>
    </location>
</feature>
<gene>
    <name evidence="2" type="ORF">P7K49_007324</name>
</gene>
<organism evidence="2 3">
    <name type="scientific">Saguinus oedipus</name>
    <name type="common">Cotton-top tamarin</name>
    <name type="synonym">Oedipomidas oedipus</name>
    <dbReference type="NCBI Taxonomy" id="9490"/>
    <lineage>
        <taxon>Eukaryota</taxon>
        <taxon>Metazoa</taxon>
        <taxon>Chordata</taxon>
        <taxon>Craniata</taxon>
        <taxon>Vertebrata</taxon>
        <taxon>Euteleostomi</taxon>
        <taxon>Mammalia</taxon>
        <taxon>Eutheria</taxon>
        <taxon>Euarchontoglires</taxon>
        <taxon>Primates</taxon>
        <taxon>Haplorrhini</taxon>
        <taxon>Platyrrhini</taxon>
        <taxon>Cebidae</taxon>
        <taxon>Callitrichinae</taxon>
        <taxon>Saguinus</taxon>
    </lineage>
</organism>
<name>A0ABQ9VUJ2_SAGOE</name>
<keyword evidence="3" id="KW-1185">Reference proteome</keyword>
<feature type="non-terminal residue" evidence="2">
    <location>
        <position position="1"/>
    </location>
</feature>
<accession>A0ABQ9VUJ2</accession>
<dbReference type="Proteomes" id="UP001266305">
    <property type="component" value="Unassembled WGS sequence"/>
</dbReference>
<feature type="compositionally biased region" description="Basic and acidic residues" evidence="1">
    <location>
        <begin position="50"/>
        <end position="77"/>
    </location>
</feature>
<evidence type="ECO:0000313" key="3">
    <source>
        <dbReference type="Proteomes" id="UP001266305"/>
    </source>
</evidence>
<dbReference type="EMBL" id="JASSZA010000004">
    <property type="protein sequence ID" value="KAK2113058.1"/>
    <property type="molecule type" value="Genomic_DNA"/>
</dbReference>
<proteinExistence type="predicted"/>
<feature type="compositionally biased region" description="Gly residues" evidence="1">
    <location>
        <begin position="145"/>
        <end position="161"/>
    </location>
</feature>
<evidence type="ECO:0000256" key="1">
    <source>
        <dbReference type="SAM" id="MobiDB-lite"/>
    </source>
</evidence>
<comment type="caution">
    <text evidence="2">The sequence shown here is derived from an EMBL/GenBank/DDBJ whole genome shotgun (WGS) entry which is preliminary data.</text>
</comment>
<feature type="region of interest" description="Disordered" evidence="1">
    <location>
        <begin position="115"/>
        <end position="161"/>
    </location>
</feature>
<reference evidence="2 3" key="1">
    <citation type="submission" date="2023-05" db="EMBL/GenBank/DDBJ databases">
        <title>B98-5 Cell Line De Novo Hybrid Assembly: An Optical Mapping Approach.</title>
        <authorList>
            <person name="Kananen K."/>
            <person name="Auerbach J.A."/>
            <person name="Kautto E."/>
            <person name="Blachly J.S."/>
        </authorList>
    </citation>
    <scope>NUCLEOTIDE SEQUENCE [LARGE SCALE GENOMIC DNA]</scope>
    <source>
        <strain evidence="2">B95-8</strain>
        <tissue evidence="2">Cell line</tissue>
    </source>
</reference>
<feature type="compositionally biased region" description="Gly residues" evidence="1">
    <location>
        <begin position="78"/>
        <end position="87"/>
    </location>
</feature>
<evidence type="ECO:0000313" key="2">
    <source>
        <dbReference type="EMBL" id="KAK2113058.1"/>
    </source>
</evidence>